<dbReference type="HOGENOM" id="CLU_1620004_0_0_1"/>
<accession>A0A075ASS9</accession>
<evidence type="ECO:0000313" key="2">
    <source>
        <dbReference type="EMBL" id="EPZ33341.1"/>
    </source>
</evidence>
<evidence type="ECO:0000256" key="1">
    <source>
        <dbReference type="SAM" id="MobiDB-lite"/>
    </source>
</evidence>
<dbReference type="AlphaFoldDB" id="A0A075ASS9"/>
<feature type="compositionally biased region" description="Acidic residues" evidence="1">
    <location>
        <begin position="122"/>
        <end position="136"/>
    </location>
</feature>
<protein>
    <submittedName>
        <fullName evidence="2">Uncharacterized protein</fullName>
    </submittedName>
</protein>
<evidence type="ECO:0000313" key="3">
    <source>
        <dbReference type="Proteomes" id="UP000030755"/>
    </source>
</evidence>
<proteinExistence type="predicted"/>
<dbReference type="EMBL" id="KE561067">
    <property type="protein sequence ID" value="EPZ33341.1"/>
    <property type="molecule type" value="Genomic_DNA"/>
</dbReference>
<feature type="region of interest" description="Disordered" evidence="1">
    <location>
        <begin position="121"/>
        <end position="151"/>
    </location>
</feature>
<keyword evidence="3" id="KW-1185">Reference proteome</keyword>
<gene>
    <name evidence="2" type="ORF">O9G_001753</name>
</gene>
<sequence length="164" mass="19202">MLQLFSTAVQLIPQSRYKEDENYLTLLLNYAILLAYENRDYSDVFDQLKSINHKAYDENEFVLRTRLKLLQMTDETYKAEDILRESHLNSNLISDLREKIEAGESVNLGFNLIYNPFREQDAGDDVDTSDEKENEYEENKYINSKPESTGKVRKSGLCNFDFDC</sequence>
<organism evidence="2 3">
    <name type="scientific">Rozella allomycis (strain CSF55)</name>
    <dbReference type="NCBI Taxonomy" id="988480"/>
    <lineage>
        <taxon>Eukaryota</taxon>
        <taxon>Fungi</taxon>
        <taxon>Fungi incertae sedis</taxon>
        <taxon>Cryptomycota</taxon>
        <taxon>Cryptomycota incertae sedis</taxon>
        <taxon>Rozella</taxon>
    </lineage>
</organism>
<dbReference type="Proteomes" id="UP000030755">
    <property type="component" value="Unassembled WGS sequence"/>
</dbReference>
<name>A0A075ASS9_ROZAC</name>
<reference evidence="2 3" key="1">
    <citation type="journal article" date="2013" name="Curr. Biol.">
        <title>Shared signatures of parasitism and phylogenomics unite Cryptomycota and microsporidia.</title>
        <authorList>
            <person name="James T.Y."/>
            <person name="Pelin A."/>
            <person name="Bonen L."/>
            <person name="Ahrendt S."/>
            <person name="Sain D."/>
            <person name="Corradi N."/>
            <person name="Stajich J.E."/>
        </authorList>
    </citation>
    <scope>NUCLEOTIDE SEQUENCE [LARGE SCALE GENOMIC DNA]</scope>
    <source>
        <strain evidence="2 3">CSF55</strain>
    </source>
</reference>